<proteinExistence type="inferred from homology"/>
<keyword evidence="3" id="KW-0547">Nucleotide-binding</keyword>
<keyword evidence="2" id="KW-0813">Transport</keyword>
<dbReference type="InterPro" id="IPR003593">
    <property type="entry name" value="AAA+_ATPase"/>
</dbReference>
<dbReference type="EMBL" id="VJXR01000008">
    <property type="protein sequence ID" value="TRW46576.1"/>
    <property type="molecule type" value="Genomic_DNA"/>
</dbReference>
<dbReference type="GO" id="GO:0016887">
    <property type="term" value="F:ATP hydrolysis activity"/>
    <property type="evidence" value="ECO:0007669"/>
    <property type="project" value="InterPro"/>
</dbReference>
<organism evidence="7 8">
    <name type="scientific">Georgenia yuyongxinii</name>
    <dbReference type="NCBI Taxonomy" id="2589797"/>
    <lineage>
        <taxon>Bacteria</taxon>
        <taxon>Bacillati</taxon>
        <taxon>Actinomycetota</taxon>
        <taxon>Actinomycetes</taxon>
        <taxon>Micrococcales</taxon>
        <taxon>Bogoriellaceae</taxon>
        <taxon>Georgenia</taxon>
    </lineage>
</organism>
<accession>A0A552WV43</accession>
<dbReference type="RefSeq" id="WP_143417355.1">
    <property type="nucleotide sequence ID" value="NZ_VJXR01000008.1"/>
</dbReference>
<evidence type="ECO:0000256" key="4">
    <source>
        <dbReference type="ARBA" id="ARBA00022840"/>
    </source>
</evidence>
<evidence type="ECO:0000313" key="7">
    <source>
        <dbReference type="EMBL" id="TRW46576.1"/>
    </source>
</evidence>
<dbReference type="SUPFAM" id="SSF52540">
    <property type="entry name" value="P-loop containing nucleoside triphosphate hydrolases"/>
    <property type="match status" value="1"/>
</dbReference>
<dbReference type="AlphaFoldDB" id="A0A552WV43"/>
<keyword evidence="5" id="KW-0029">Amino-acid transport</keyword>
<reference evidence="7 8" key="1">
    <citation type="submission" date="2019-07" db="EMBL/GenBank/DDBJ databases">
        <title>Georgenia wutianyii sp. nov. and Georgenia *** sp. nov. isolated from plateau pika (Ochotona curzoniae) in the Qinghai-Tibet plateau of China.</title>
        <authorList>
            <person name="Tian Z."/>
        </authorList>
    </citation>
    <scope>NUCLEOTIDE SEQUENCE [LARGE SCALE GENOMIC DNA]</scope>
    <source>
        <strain evidence="7 8">Z446</strain>
    </source>
</reference>
<comment type="caution">
    <text evidence="7">The sequence shown here is derived from an EMBL/GenBank/DDBJ whole genome shotgun (WGS) entry which is preliminary data.</text>
</comment>
<dbReference type="PROSITE" id="PS50893">
    <property type="entry name" value="ABC_TRANSPORTER_2"/>
    <property type="match status" value="1"/>
</dbReference>
<name>A0A552WV43_9MICO</name>
<dbReference type="Proteomes" id="UP000318693">
    <property type="component" value="Unassembled WGS sequence"/>
</dbReference>
<dbReference type="InterPro" id="IPR052156">
    <property type="entry name" value="BCAA_Transport_ATP-bd_LivF"/>
</dbReference>
<dbReference type="GO" id="GO:0015807">
    <property type="term" value="P:L-amino acid transport"/>
    <property type="evidence" value="ECO:0007669"/>
    <property type="project" value="TreeGrafter"/>
</dbReference>
<keyword evidence="4 7" id="KW-0067">ATP-binding</keyword>
<protein>
    <submittedName>
        <fullName evidence="7">ABC transporter ATP-binding protein</fullName>
    </submittedName>
</protein>
<dbReference type="InterPro" id="IPR027417">
    <property type="entry name" value="P-loop_NTPase"/>
</dbReference>
<feature type="domain" description="ABC transporter" evidence="6">
    <location>
        <begin position="21"/>
        <end position="253"/>
    </location>
</feature>
<sequence length="253" mass="26739">MPTTQPESALAPTTQQEQPMLEVAGLEVRYSGVPAVKGISFAVGRGETVGLIGPNGAGKSSTLQALMGAVRTSAGAVRLAGRDITGLAPENVIRSGLALVPEGRHIFGDLSVRNNLRLGLVGRRDRAGIDEDLEQVLDLFPILREFGGRSAGLLSGGQQQQLAIGRALLARPDVLMLDEPSLGLSPTAVDTVFEALEAVRAQGTSILVVEQRAEFTIAFADRTYVLHDGRITLELTPDAAQDEDLLTKAYFGS</sequence>
<dbReference type="PANTHER" id="PTHR43820:SF4">
    <property type="entry name" value="HIGH-AFFINITY BRANCHED-CHAIN AMINO ACID TRANSPORT ATP-BINDING PROTEIN LIVF"/>
    <property type="match status" value="1"/>
</dbReference>
<dbReference type="SMART" id="SM00382">
    <property type="entry name" value="AAA"/>
    <property type="match status" value="1"/>
</dbReference>
<dbReference type="Gene3D" id="3.40.50.300">
    <property type="entry name" value="P-loop containing nucleotide triphosphate hydrolases"/>
    <property type="match status" value="1"/>
</dbReference>
<keyword evidence="8" id="KW-1185">Reference proteome</keyword>
<evidence type="ECO:0000256" key="1">
    <source>
        <dbReference type="ARBA" id="ARBA00005417"/>
    </source>
</evidence>
<dbReference type="GO" id="GO:0005524">
    <property type="term" value="F:ATP binding"/>
    <property type="evidence" value="ECO:0007669"/>
    <property type="project" value="UniProtKB-KW"/>
</dbReference>
<evidence type="ECO:0000256" key="2">
    <source>
        <dbReference type="ARBA" id="ARBA00022448"/>
    </source>
</evidence>
<evidence type="ECO:0000313" key="8">
    <source>
        <dbReference type="Proteomes" id="UP000318693"/>
    </source>
</evidence>
<comment type="similarity">
    <text evidence="1">Belongs to the ABC transporter superfamily.</text>
</comment>
<dbReference type="CDD" id="cd03224">
    <property type="entry name" value="ABC_TM1139_LivF_branched"/>
    <property type="match status" value="1"/>
</dbReference>
<dbReference type="PANTHER" id="PTHR43820">
    <property type="entry name" value="HIGH-AFFINITY BRANCHED-CHAIN AMINO ACID TRANSPORT ATP-BINDING PROTEIN LIVF"/>
    <property type="match status" value="1"/>
</dbReference>
<dbReference type="Pfam" id="PF00005">
    <property type="entry name" value="ABC_tran"/>
    <property type="match status" value="1"/>
</dbReference>
<evidence type="ECO:0000256" key="5">
    <source>
        <dbReference type="ARBA" id="ARBA00022970"/>
    </source>
</evidence>
<evidence type="ECO:0000256" key="3">
    <source>
        <dbReference type="ARBA" id="ARBA00022741"/>
    </source>
</evidence>
<evidence type="ECO:0000259" key="6">
    <source>
        <dbReference type="PROSITE" id="PS50893"/>
    </source>
</evidence>
<gene>
    <name evidence="7" type="ORF">FJ693_04610</name>
</gene>
<dbReference type="InterPro" id="IPR003439">
    <property type="entry name" value="ABC_transporter-like_ATP-bd"/>
</dbReference>
<dbReference type="GO" id="GO:0015658">
    <property type="term" value="F:branched-chain amino acid transmembrane transporter activity"/>
    <property type="evidence" value="ECO:0007669"/>
    <property type="project" value="TreeGrafter"/>
</dbReference>